<dbReference type="SUPFAM" id="SSF53850">
    <property type="entry name" value="Periplasmic binding protein-like II"/>
    <property type="match status" value="1"/>
</dbReference>
<keyword evidence="2" id="KW-0762">Sugar transport</keyword>
<keyword evidence="3" id="KW-1185">Reference proteome</keyword>
<proteinExistence type="predicted"/>
<comment type="caution">
    <text evidence="2">The sequence shown here is derived from an EMBL/GenBank/DDBJ whole genome shotgun (WGS) entry which is preliminary data.</text>
</comment>
<feature type="chain" id="PRO_5038411610" evidence="1">
    <location>
        <begin position="24"/>
        <end position="434"/>
    </location>
</feature>
<evidence type="ECO:0000256" key="1">
    <source>
        <dbReference type="SAM" id="SignalP"/>
    </source>
</evidence>
<sequence>MRKKFLAGIAVMAAATLAMTGCASGSTTAPTSAAGSSSAAAEEVTLEFAQWWEPELPANALRGLMDQFEKANPGIKVKLISGPYASTKEQVVAGAAAGTMSDVVGLDGAWVNDFVKQGSLANLSELMKAASFDEKQLAAQVQLNGSTWMIPVANFVYPMFVNDDLLKKAGVSAVPTNRTEFTAAAAALTKLGNNTAGWVLPLDSSAPNGIQNDVMSWVWSSGGSMLKDGKPYLTGNADVKSAMEFIKGMYDAGSIAKGSFTMKEQDKVNEFTNGRVGMMIDSLAHVNLIREQNKDLKFQVAAIPSADGYSGKRGMPYASWGIGVAANSKHQAEAFKLVAFLLGKDVNATLCNAAHAFPGNAQAVPDFVNSDPIFKQAFDIYQAGTPTNEFTGLPVAEDLMRSFDEQFQKYLAGKQSADDALAAAQKAWDAAFAG</sequence>
<gene>
    <name evidence="2" type="ORF">ATK74_2736</name>
</gene>
<dbReference type="Pfam" id="PF01547">
    <property type="entry name" value="SBP_bac_1"/>
    <property type="match status" value="1"/>
</dbReference>
<name>A0A2A9CVW1_9ACTN</name>
<reference evidence="2 3" key="1">
    <citation type="submission" date="2017-10" db="EMBL/GenBank/DDBJ databases">
        <title>Sequencing the genomes of 1000 actinobacteria strains.</title>
        <authorList>
            <person name="Klenk H.-P."/>
        </authorList>
    </citation>
    <scope>NUCLEOTIDE SEQUENCE [LARGE SCALE GENOMIC DNA]</scope>
    <source>
        <strain evidence="2 3">DSM 15597</strain>
    </source>
</reference>
<dbReference type="EMBL" id="PDJC01000001">
    <property type="protein sequence ID" value="PFG18155.1"/>
    <property type="molecule type" value="Genomic_DNA"/>
</dbReference>
<dbReference type="PANTHER" id="PTHR43649">
    <property type="entry name" value="ARABINOSE-BINDING PROTEIN-RELATED"/>
    <property type="match status" value="1"/>
</dbReference>
<dbReference type="OrthoDB" id="2510110at2"/>
<protein>
    <submittedName>
        <fullName evidence="2">Multiple sugar transport system substrate-binding protein</fullName>
    </submittedName>
</protein>
<dbReference type="Proteomes" id="UP000226079">
    <property type="component" value="Unassembled WGS sequence"/>
</dbReference>
<keyword evidence="1" id="KW-0732">Signal</keyword>
<dbReference type="AlphaFoldDB" id="A0A2A9CVW1"/>
<dbReference type="PROSITE" id="PS51257">
    <property type="entry name" value="PROKAR_LIPOPROTEIN"/>
    <property type="match status" value="1"/>
</dbReference>
<dbReference type="InterPro" id="IPR006059">
    <property type="entry name" value="SBP"/>
</dbReference>
<dbReference type="Gene3D" id="3.40.190.10">
    <property type="entry name" value="Periplasmic binding protein-like II"/>
    <property type="match status" value="1"/>
</dbReference>
<dbReference type="CDD" id="cd13585">
    <property type="entry name" value="PBP2_TMBP_like"/>
    <property type="match status" value="1"/>
</dbReference>
<feature type="signal peptide" evidence="1">
    <location>
        <begin position="1"/>
        <end position="23"/>
    </location>
</feature>
<dbReference type="InterPro" id="IPR050490">
    <property type="entry name" value="Bact_solute-bd_prot1"/>
</dbReference>
<keyword evidence="2" id="KW-0813">Transport</keyword>
<evidence type="ECO:0000313" key="3">
    <source>
        <dbReference type="Proteomes" id="UP000226079"/>
    </source>
</evidence>
<accession>A0A2A9CVW1</accession>
<organism evidence="2 3">
    <name type="scientific">Propionicimonas paludicola</name>
    <dbReference type="NCBI Taxonomy" id="185243"/>
    <lineage>
        <taxon>Bacteria</taxon>
        <taxon>Bacillati</taxon>
        <taxon>Actinomycetota</taxon>
        <taxon>Actinomycetes</taxon>
        <taxon>Propionibacteriales</taxon>
        <taxon>Nocardioidaceae</taxon>
        <taxon>Propionicimonas</taxon>
    </lineage>
</organism>
<dbReference type="PANTHER" id="PTHR43649:SF12">
    <property type="entry name" value="DIACETYLCHITOBIOSE BINDING PROTEIN DASA"/>
    <property type="match status" value="1"/>
</dbReference>
<evidence type="ECO:0000313" key="2">
    <source>
        <dbReference type="EMBL" id="PFG18155.1"/>
    </source>
</evidence>
<dbReference type="RefSeq" id="WP_098461528.1">
    <property type="nucleotide sequence ID" value="NZ_PDJC01000001.1"/>
</dbReference>